<organism evidence="2 5">
    <name type="scientific">Rhodococcus opacus</name>
    <name type="common">Nocardia opaca</name>
    <dbReference type="NCBI Taxonomy" id="37919"/>
    <lineage>
        <taxon>Bacteria</taxon>
        <taxon>Bacillati</taxon>
        <taxon>Actinomycetota</taxon>
        <taxon>Actinomycetes</taxon>
        <taxon>Mycobacteriales</taxon>
        <taxon>Nocardiaceae</taxon>
        <taxon>Rhodococcus</taxon>
    </lineage>
</organism>
<dbReference type="PATRIC" id="fig|37919.13.peg.5349"/>
<reference evidence="3" key="2">
    <citation type="submission" date="2022-12" db="EMBL/GenBank/DDBJ databases">
        <authorList>
            <person name="Krivoruchko A.V."/>
            <person name="Elkin A."/>
        </authorList>
    </citation>
    <scope>NUCLEOTIDE SEQUENCE</scope>
    <source>
        <strain evidence="3">IEGM 249</strain>
    </source>
</reference>
<dbReference type="PANTHER" id="PTHR38011:SF11">
    <property type="entry name" value="2,5-DIAMINO-6-RIBOSYLAMINO-4(3H)-PYRIMIDINONE 5'-PHOSPHATE REDUCTASE"/>
    <property type="match status" value="1"/>
</dbReference>
<dbReference type="Proteomes" id="UP001066327">
    <property type="component" value="Unassembled WGS sequence"/>
</dbReference>
<dbReference type="RefSeq" id="WP_007300596.1">
    <property type="nucleotide sequence ID" value="NZ_CP009111.1"/>
</dbReference>
<evidence type="ECO:0000259" key="1">
    <source>
        <dbReference type="Pfam" id="PF01872"/>
    </source>
</evidence>
<gene>
    <name evidence="3" type="ORF">O4328_06040</name>
    <name evidence="4" type="ORF">Q5707_27145</name>
    <name evidence="2" type="ORF">R1CP_25500</name>
</gene>
<dbReference type="EMBL" id="CP130953">
    <property type="protein sequence ID" value="WLF45549.1"/>
    <property type="molecule type" value="Genomic_DNA"/>
</dbReference>
<dbReference type="AlphaFoldDB" id="A0A1B1KAV0"/>
<reference evidence="2 5" key="1">
    <citation type="submission" date="2014-07" db="EMBL/GenBank/DDBJ databases">
        <authorList>
            <person name="Zhang J.E."/>
            <person name="Yang H."/>
            <person name="Guo J."/>
            <person name="Deng Z."/>
            <person name="Luo H."/>
            <person name="Luo M."/>
            <person name="Zhao B."/>
        </authorList>
    </citation>
    <scope>NUCLEOTIDE SEQUENCE [LARGE SCALE GENOMIC DNA]</scope>
    <source>
        <strain evidence="2 5">1CP</strain>
    </source>
</reference>
<dbReference type="Gene3D" id="3.40.430.10">
    <property type="entry name" value="Dihydrofolate Reductase, subunit A"/>
    <property type="match status" value="1"/>
</dbReference>
<evidence type="ECO:0000313" key="4">
    <source>
        <dbReference type="EMBL" id="WLF45549.1"/>
    </source>
</evidence>
<keyword evidence="6" id="KW-1185">Reference proteome</keyword>
<dbReference type="GO" id="GO:0008703">
    <property type="term" value="F:5-amino-6-(5-phosphoribosylamino)uracil reductase activity"/>
    <property type="evidence" value="ECO:0007669"/>
    <property type="project" value="InterPro"/>
</dbReference>
<dbReference type="Proteomes" id="UP001231166">
    <property type="component" value="Chromosome"/>
</dbReference>
<protein>
    <submittedName>
        <fullName evidence="2">Deaminase-reductase domain-containing protein</fullName>
    </submittedName>
    <submittedName>
        <fullName evidence="3">Dihydrofolate reductase family protein</fullName>
    </submittedName>
</protein>
<dbReference type="InterPro" id="IPR050765">
    <property type="entry name" value="Riboflavin_Biosynth_HTPR"/>
</dbReference>
<dbReference type="Proteomes" id="UP000186108">
    <property type="component" value="Chromosome"/>
</dbReference>
<dbReference type="EMBL" id="JAPWIS010000002">
    <property type="protein sequence ID" value="MCZ4583253.1"/>
    <property type="molecule type" value="Genomic_DNA"/>
</dbReference>
<dbReference type="Pfam" id="PF01872">
    <property type="entry name" value="RibD_C"/>
    <property type="match status" value="1"/>
</dbReference>
<evidence type="ECO:0000313" key="3">
    <source>
        <dbReference type="EMBL" id="MCZ4583253.1"/>
    </source>
</evidence>
<reference evidence="4" key="3">
    <citation type="submission" date="2023-07" db="EMBL/GenBank/DDBJ databases">
        <title>Genomic analysis of Rhodococcus opacus VOC-14 with glycol ethers degradation activity.</title>
        <authorList>
            <person name="Narkevich D.A."/>
            <person name="Hlushen A.M."/>
            <person name="Akhremchuk A.E."/>
            <person name="Sikolenko M.A."/>
            <person name="Valentovich L.N."/>
        </authorList>
    </citation>
    <scope>NUCLEOTIDE SEQUENCE</scope>
    <source>
        <strain evidence="4">VOC-14</strain>
    </source>
</reference>
<proteinExistence type="predicted"/>
<dbReference type="SUPFAM" id="SSF53597">
    <property type="entry name" value="Dihydrofolate reductase-like"/>
    <property type="match status" value="1"/>
</dbReference>
<dbReference type="GO" id="GO:0009231">
    <property type="term" value="P:riboflavin biosynthetic process"/>
    <property type="evidence" value="ECO:0007669"/>
    <property type="project" value="InterPro"/>
</dbReference>
<evidence type="ECO:0000313" key="5">
    <source>
        <dbReference type="Proteomes" id="UP000186108"/>
    </source>
</evidence>
<dbReference type="InterPro" id="IPR002734">
    <property type="entry name" value="RibDG_C"/>
</dbReference>
<feature type="domain" description="Bacterial bifunctional deaminase-reductase C-terminal" evidence="1">
    <location>
        <begin position="4"/>
        <end position="177"/>
    </location>
</feature>
<dbReference type="EMBL" id="CP009111">
    <property type="protein sequence ID" value="ANS29753.1"/>
    <property type="molecule type" value="Genomic_DNA"/>
</dbReference>
<dbReference type="PANTHER" id="PTHR38011">
    <property type="entry name" value="DIHYDROFOLATE REDUCTASE FAMILY PROTEIN (AFU_ORTHOLOGUE AFUA_8G06820)"/>
    <property type="match status" value="1"/>
</dbReference>
<sequence length="186" mass="20665">MGELIYSTIMSLDGYIADEDGNFDWAAPDEEVHSFVNDLERPIGTYLYGRRMYETMTYWESVPDLAREPVCVQDFAEIWRAATKVVYSTTLEAASSARTRIEREFDPDAVRQLKASAARNISIGGPGLASHAFAAGLVDACQVFVAPVVVGGGTRSLPERVRCRLELLDERRFGSGFAFLHYRVAS</sequence>
<accession>A0A1B1KAV0</accession>
<name>A0A1B1KAV0_RHOOP</name>
<evidence type="ECO:0000313" key="2">
    <source>
        <dbReference type="EMBL" id="ANS29753.1"/>
    </source>
</evidence>
<evidence type="ECO:0000313" key="6">
    <source>
        <dbReference type="Proteomes" id="UP001066327"/>
    </source>
</evidence>
<dbReference type="InterPro" id="IPR024072">
    <property type="entry name" value="DHFR-like_dom_sf"/>
</dbReference>